<feature type="region of interest" description="Disordered" evidence="6">
    <location>
        <begin position="746"/>
        <end position="789"/>
    </location>
</feature>
<dbReference type="GO" id="GO:0046036">
    <property type="term" value="P:CTP metabolic process"/>
    <property type="evidence" value="ECO:0007669"/>
    <property type="project" value="TreeGrafter"/>
</dbReference>
<evidence type="ECO:0000256" key="4">
    <source>
        <dbReference type="PIRSR" id="PIRSR600407-2"/>
    </source>
</evidence>
<feature type="compositionally biased region" description="Low complexity" evidence="6">
    <location>
        <begin position="583"/>
        <end position="600"/>
    </location>
</feature>
<dbReference type="AlphaFoldDB" id="A0A238FMT4"/>
<evidence type="ECO:0000313" key="7">
    <source>
        <dbReference type="EMBL" id="SCV74109.1"/>
    </source>
</evidence>
<accession>A0A238FMT4</accession>
<dbReference type="OrthoDB" id="6372431at2759"/>
<dbReference type="Pfam" id="PF01150">
    <property type="entry name" value="GDA1_CD39"/>
    <property type="match status" value="1"/>
</dbReference>
<dbReference type="PROSITE" id="PS01238">
    <property type="entry name" value="GDA1_CD39_NTPASE"/>
    <property type="match status" value="1"/>
</dbReference>
<feature type="compositionally biased region" description="Polar residues" evidence="6">
    <location>
        <begin position="771"/>
        <end position="787"/>
    </location>
</feature>
<keyword evidence="8" id="KW-1185">Reference proteome</keyword>
<feature type="compositionally biased region" description="Low complexity" evidence="6">
    <location>
        <begin position="915"/>
        <end position="929"/>
    </location>
</feature>
<dbReference type="GO" id="GO:0005794">
    <property type="term" value="C:Golgi apparatus"/>
    <property type="evidence" value="ECO:0007669"/>
    <property type="project" value="TreeGrafter"/>
</dbReference>
<dbReference type="GO" id="GO:0016020">
    <property type="term" value="C:membrane"/>
    <property type="evidence" value="ECO:0007669"/>
    <property type="project" value="TreeGrafter"/>
</dbReference>
<evidence type="ECO:0000256" key="6">
    <source>
        <dbReference type="SAM" id="MobiDB-lite"/>
    </source>
</evidence>
<evidence type="ECO:0000256" key="5">
    <source>
        <dbReference type="RuleBase" id="RU003833"/>
    </source>
</evidence>
<feature type="binding site" evidence="4">
    <location>
        <begin position="196"/>
        <end position="200"/>
    </location>
    <ligand>
        <name>ATP</name>
        <dbReference type="ChEBI" id="CHEBI:30616"/>
    </ligand>
</feature>
<keyword evidence="4" id="KW-0547">Nucleotide-binding</keyword>
<dbReference type="PANTHER" id="PTHR11782">
    <property type="entry name" value="ADENOSINE/GUANOSINE DIPHOSPHATASE"/>
    <property type="match status" value="1"/>
</dbReference>
<keyword evidence="4" id="KW-0067">ATP-binding</keyword>
<feature type="compositionally biased region" description="Polar residues" evidence="6">
    <location>
        <begin position="905"/>
        <end position="914"/>
    </location>
</feature>
<feature type="active site" description="Proton acceptor" evidence="3">
    <location>
        <position position="157"/>
    </location>
</feature>
<dbReference type="GO" id="GO:0017111">
    <property type="term" value="F:ribonucleoside triphosphate phosphatase activity"/>
    <property type="evidence" value="ECO:0007669"/>
    <property type="project" value="TreeGrafter"/>
</dbReference>
<feature type="region of interest" description="Disordered" evidence="6">
    <location>
        <begin position="643"/>
        <end position="673"/>
    </location>
</feature>
<feature type="region of interest" description="Disordered" evidence="6">
    <location>
        <begin position="575"/>
        <end position="613"/>
    </location>
</feature>
<reference evidence="8" key="1">
    <citation type="submission" date="2016-09" db="EMBL/GenBank/DDBJ databases">
        <authorList>
            <person name="Jeantristanb JTB J.-T."/>
            <person name="Ricardo R."/>
        </authorList>
    </citation>
    <scope>NUCLEOTIDE SEQUENCE [LARGE SCALE GENOMIC DNA]</scope>
</reference>
<feature type="compositionally biased region" description="Polar residues" evidence="6">
    <location>
        <begin position="643"/>
        <end position="659"/>
    </location>
</feature>
<gene>
    <name evidence="7" type="ORF">BQ2448_6541</name>
</gene>
<evidence type="ECO:0000256" key="3">
    <source>
        <dbReference type="PIRSR" id="PIRSR600407-1"/>
    </source>
</evidence>
<dbReference type="Gene3D" id="3.30.420.40">
    <property type="match status" value="1"/>
</dbReference>
<comment type="similarity">
    <text evidence="1 5">Belongs to the GDA1/CD39 NTPase family.</text>
</comment>
<protein>
    <submittedName>
        <fullName evidence="7">BQ2448_6541 protein</fullName>
    </submittedName>
</protein>
<dbReference type="Proteomes" id="UP000198372">
    <property type="component" value="Unassembled WGS sequence"/>
</dbReference>
<dbReference type="Gene3D" id="3.30.420.150">
    <property type="entry name" value="Exopolyphosphatase. Domain 2"/>
    <property type="match status" value="1"/>
</dbReference>
<dbReference type="GO" id="GO:0006256">
    <property type="term" value="P:UDP catabolic process"/>
    <property type="evidence" value="ECO:0007669"/>
    <property type="project" value="TreeGrafter"/>
</dbReference>
<name>A0A238FMT4_9BASI</name>
<dbReference type="STRING" id="269621.A0A238FMT4"/>
<dbReference type="CDD" id="cd24039">
    <property type="entry name" value="ASKHA_NBD_YND1-like"/>
    <property type="match status" value="1"/>
</dbReference>
<evidence type="ECO:0000313" key="8">
    <source>
        <dbReference type="Proteomes" id="UP000198372"/>
    </source>
</evidence>
<feature type="region of interest" description="Disordered" evidence="6">
    <location>
        <begin position="902"/>
        <end position="929"/>
    </location>
</feature>
<dbReference type="GO" id="GO:0045134">
    <property type="term" value="F:UDP phosphatase activity"/>
    <property type="evidence" value="ECO:0007669"/>
    <property type="project" value="TreeGrafter"/>
</dbReference>
<organism evidence="7 8">
    <name type="scientific">Microbotryum intermedium</name>
    <dbReference type="NCBI Taxonomy" id="269621"/>
    <lineage>
        <taxon>Eukaryota</taxon>
        <taxon>Fungi</taxon>
        <taxon>Dikarya</taxon>
        <taxon>Basidiomycota</taxon>
        <taxon>Pucciniomycotina</taxon>
        <taxon>Microbotryomycetes</taxon>
        <taxon>Microbotryales</taxon>
        <taxon>Microbotryaceae</taxon>
        <taxon>Microbotryum</taxon>
    </lineage>
</organism>
<dbReference type="GO" id="GO:0005524">
    <property type="term" value="F:ATP binding"/>
    <property type="evidence" value="ECO:0007669"/>
    <property type="project" value="UniProtKB-KW"/>
</dbReference>
<feature type="compositionally biased region" description="Low complexity" evidence="6">
    <location>
        <begin position="761"/>
        <end position="770"/>
    </location>
</feature>
<keyword evidence="2 5" id="KW-0378">Hydrolase</keyword>
<dbReference type="GO" id="GO:0004382">
    <property type="term" value="F:GDP phosphatase activity"/>
    <property type="evidence" value="ECO:0007669"/>
    <property type="project" value="TreeGrafter"/>
</dbReference>
<proteinExistence type="inferred from homology"/>
<dbReference type="InterPro" id="IPR000407">
    <property type="entry name" value="GDA1_CD39_NTPase"/>
</dbReference>
<evidence type="ECO:0000256" key="2">
    <source>
        <dbReference type="ARBA" id="ARBA00022801"/>
    </source>
</evidence>
<dbReference type="EMBL" id="FMSP01000020">
    <property type="protein sequence ID" value="SCV74109.1"/>
    <property type="molecule type" value="Genomic_DNA"/>
</dbReference>
<sequence length="929" mass="100094">MVPRPAPWVQGRKFGIVIDAGSSGSRVQVYSWIDPTIAKQQRKAQKKTLEVLSKVDKGVESGDGWHVKVEPGISAFGETPGQVGDYLKPLLEFAKTLVPASQLVSTPIYLLATAGMRLLPRNQQRAVLDSTCAYLQTYPFKVDDCDQQVRMITGEEEGLYGWVAVNYLMDGFDTHDHAAKLGHSHSSTYGFLDMGGASTQIAFEPAEKEQIAHRDNLLDVNLKLLSGRTVSHPVFVTTWLGYGTNQARNRYIDATIKSHIRVADKNDEPYPSQALDAEGLGSERPIVVVEDPCLPKNLLLRETRHSGYTLKGTGDFAACVRQTGPLLNKEVECLDQPCLFNGVHVPPIDFSVNHFIGISEYFYSTHDVWSLGGVYDYVEFEKNAIEYCARDWEDIMADHKSGKKWKQGVQLTRLETQCFKAAWVVNILHEGIGIPRIIDQGGEGDGKNLTDEVISKTIDKGLVSQPSFQSLNAVGDVAVSWTLGKMVLEVARGSTQAPTINPKRPYSLDWAKPRIPSWANGDVRSTLTGIKEDPFPLVGISFVLFALCFVVCSKSNIARKRVPFIGGILSSKRRNDFNPVPSDDPGFSSGDSASGGLSRSPPRESQSRRTKSNSFAQKTWFPFRYPLLRALSLVQSLFRSSRNGHGSLLPTSRSSNGNGNLHEMRPRPPRSNKPAPFMRAVTASNGTPQTQAGWNDVPERNNSTPVGSSSHALLAPLVRSGSGSFLSSRQMSSSPPPLTIVIPASPLATPAPETPPNGGFPTSRPTTPSSHRSGNGLSKLTVRSNTYVRERGTSDDFSTLVGNGVLTPSGISPSRNRYFAISDNPCGATSTPPSGSGLASTPLNQGVNSSTGPSTLANAVWESLGSGRMPSSSAEEVSGTSNYIGAGASSWNASVGGGMAKLRANKSQNGSQVNLSALASSSSAQGTGR</sequence>
<evidence type="ECO:0000256" key="1">
    <source>
        <dbReference type="ARBA" id="ARBA00009283"/>
    </source>
</evidence>
<dbReference type="PANTHER" id="PTHR11782:SF121">
    <property type="entry name" value="NUCLEOSIDE-DIPHOSPHATASE MIG-23"/>
    <property type="match status" value="1"/>
</dbReference>